<comment type="caution">
    <text evidence="1">The sequence shown here is derived from an EMBL/GenBank/DDBJ whole genome shotgun (WGS) entry which is preliminary data.</text>
</comment>
<proteinExistence type="predicted"/>
<dbReference type="EMBL" id="JAPWTK010000105">
    <property type="protein sequence ID" value="KAJ8950117.1"/>
    <property type="molecule type" value="Genomic_DNA"/>
</dbReference>
<dbReference type="Proteomes" id="UP001162162">
    <property type="component" value="Unassembled WGS sequence"/>
</dbReference>
<reference evidence="1" key="1">
    <citation type="journal article" date="2023" name="Insect Mol. Biol.">
        <title>Genome sequencing provides insights into the evolution of gene families encoding plant cell wall-degrading enzymes in longhorned beetles.</title>
        <authorList>
            <person name="Shin N.R."/>
            <person name="Okamura Y."/>
            <person name="Kirsch R."/>
            <person name="Pauchet Y."/>
        </authorList>
    </citation>
    <scope>NUCLEOTIDE SEQUENCE</scope>
    <source>
        <strain evidence="1">AMC_N1</strain>
    </source>
</reference>
<evidence type="ECO:0000313" key="2">
    <source>
        <dbReference type="Proteomes" id="UP001162162"/>
    </source>
</evidence>
<sequence length="309" mass="35801">MEKEYRRWQTCIQLKETHNFQSGVQLNPESLDSESVSTAVPFDYLFGLLIYSFPDTLRKIPNKMKEYPDRHISQSTVSRIENKFREFGNVTDIPKSGRKRILDDEQKFDILLDIQDNLHKPTRQVAVDNDVKLRMLFPDDDNPNEIDRNIWFQQDGAAPHFSLEVSVHFRLVLGEIKSSENLNTLTMDNMELLFISDESDESYSEVEIISEDDDTFRNLIESSNQDMNYFHFLMRSAGGMIRILSAPDRVSGRRDAVLRRPALQYRRTTGLIGQKHLTIICDISKVSLQNHGEKEGGYSHEPTLYIHGI</sequence>
<dbReference type="AlphaFoldDB" id="A0AAV8YFU5"/>
<protein>
    <submittedName>
        <fullName evidence="1">Uncharacterized protein</fullName>
    </submittedName>
</protein>
<gene>
    <name evidence="1" type="ORF">NQ318_017842</name>
</gene>
<keyword evidence="2" id="KW-1185">Reference proteome</keyword>
<organism evidence="1 2">
    <name type="scientific">Aromia moschata</name>
    <dbReference type="NCBI Taxonomy" id="1265417"/>
    <lineage>
        <taxon>Eukaryota</taxon>
        <taxon>Metazoa</taxon>
        <taxon>Ecdysozoa</taxon>
        <taxon>Arthropoda</taxon>
        <taxon>Hexapoda</taxon>
        <taxon>Insecta</taxon>
        <taxon>Pterygota</taxon>
        <taxon>Neoptera</taxon>
        <taxon>Endopterygota</taxon>
        <taxon>Coleoptera</taxon>
        <taxon>Polyphaga</taxon>
        <taxon>Cucujiformia</taxon>
        <taxon>Chrysomeloidea</taxon>
        <taxon>Cerambycidae</taxon>
        <taxon>Cerambycinae</taxon>
        <taxon>Callichromatini</taxon>
        <taxon>Aromia</taxon>
    </lineage>
</organism>
<evidence type="ECO:0000313" key="1">
    <source>
        <dbReference type="EMBL" id="KAJ8950117.1"/>
    </source>
</evidence>
<name>A0AAV8YFU5_9CUCU</name>
<accession>A0AAV8YFU5</accession>